<dbReference type="Proteomes" id="UP000595332">
    <property type="component" value="Chromosome"/>
</dbReference>
<accession>A0A7R6SUE7</accession>
<evidence type="ECO:0000313" key="1">
    <source>
        <dbReference type="EMBL" id="BBB28424.1"/>
    </source>
</evidence>
<dbReference type="KEGG" id="njp:NEJAP_0467"/>
<dbReference type="GO" id="GO:0016787">
    <property type="term" value="F:hydrolase activity"/>
    <property type="evidence" value="ECO:0007669"/>
    <property type="project" value="UniProtKB-KW"/>
</dbReference>
<organism evidence="1 2">
    <name type="scientific">Neptunomonas japonica JAMM 1380</name>
    <dbReference type="NCBI Taxonomy" id="1441457"/>
    <lineage>
        <taxon>Bacteria</taxon>
        <taxon>Pseudomonadati</taxon>
        <taxon>Pseudomonadota</taxon>
        <taxon>Gammaproteobacteria</taxon>
        <taxon>Oceanospirillales</taxon>
        <taxon>Oceanospirillaceae</taxon>
        <taxon>Neptunomonas</taxon>
    </lineage>
</organism>
<gene>
    <name evidence="1" type="primary">ntpE</name>
    <name evidence="1" type="ORF">NEJAP_0467</name>
</gene>
<reference evidence="1 2" key="1">
    <citation type="journal article" date="2008" name="Int. J. Syst. Evol. Microbiol.">
        <title>Neptunomonas japonica sp. nov., an Osedax japonicus symbiont-like bacterium isolated from sediment adjacent to sperm whale carcasses off Kagoshima, Japan.</title>
        <authorList>
            <person name="Miyazaki M."/>
            <person name="Nogi Y."/>
            <person name="Fujiwara Y."/>
            <person name="Kawato M."/>
            <person name="Kubokawa K."/>
            <person name="Horikoshi K."/>
        </authorList>
    </citation>
    <scope>NUCLEOTIDE SEQUENCE [LARGE SCALE GENOMIC DNA]</scope>
    <source>
        <strain evidence="1 2">JAMM 1380</strain>
    </source>
</reference>
<protein>
    <submittedName>
        <fullName evidence="1">V-type H+-transporting ATPase subunit E</fullName>
        <ecNumber evidence="1">3.6.3.14</ecNumber>
    </submittedName>
</protein>
<keyword evidence="1" id="KW-0378">Hydrolase</keyword>
<evidence type="ECO:0000313" key="2">
    <source>
        <dbReference type="Proteomes" id="UP000595332"/>
    </source>
</evidence>
<dbReference type="AlphaFoldDB" id="A0A7R6SUE7"/>
<name>A0A7R6SUE7_9GAMM</name>
<proteinExistence type="predicted"/>
<dbReference type="EC" id="3.6.3.14" evidence="1"/>
<dbReference type="EMBL" id="AP014546">
    <property type="protein sequence ID" value="BBB28424.1"/>
    <property type="molecule type" value="Genomic_DNA"/>
</dbReference>
<dbReference type="RefSeq" id="WP_201349127.1">
    <property type="nucleotide sequence ID" value="NZ_AP014546.1"/>
</dbReference>
<sequence>MNNKSELASSGVEALIEQLREQGVKNGQKEASKLIEEAEHRSDWLLEQARLEAEQILVKARREAAHLKNAGEDALKIAARDLHLEVKESLAHSFAGQVERLVAHQMDNGAFMQKLILELVGKVREEMALDKAAHVEVLLPRDFIGLEELRRSPHEYKEGQLSHFVQSLTAEQLREGVEIAFYEGRGIKVRLSSQKVEVDLSEDAVSRLLLKHLQPRFRAIVEGVIR</sequence>
<keyword evidence="2" id="KW-1185">Reference proteome</keyword>